<dbReference type="InterPro" id="IPR010730">
    <property type="entry name" value="HET"/>
</dbReference>
<protein>
    <recommendedName>
        <fullName evidence="6">Heterokaryon incompatibility domain-containing protein</fullName>
    </recommendedName>
</protein>
<name>A0AAN7BA98_9PEZI</name>
<dbReference type="Pfam" id="PF06985">
    <property type="entry name" value="HET"/>
    <property type="match status" value="1"/>
</dbReference>
<sequence length="1059" mass="120295">MDPTLEQRTVFSNNTLSVSGDDVRVQYGNNYNWSGPTEPTCSWRNVSRWIFGSEPTSDTLVRTLVYQLAGHNDETRARATELYKQAGEDNEPADCDQLRSVFEDLSKLITQVYVVIDSLDECIDQDETCALLEELCANVSGIRILASSNTTQTRETEATLNKLKTSKIYVTTRAVNGDIEAHIRKMDLAEWEETQKDSIVRHITAGSDGSFRWAVGQLLEIKKCDTELELDNALKSLPESLTETYERILSELRQTVAINWLDKPYFDEKKRLNQRPRIFDQCTFLIAIDEDSEESDMFALDDDEAATHEPGAGPTWHKDAVLRLAHSSVFQFLQETEKLSAHATRFSTAQPAGDLMLAQSSLAYILSLDSTEPQTLATAPLFDYAIHNWYSHAQKAGPGNTEVLGALIREALDTRWDIYRLVTYPNPSTRYNPWARPQMNTPDNADHAGQGNNRCETCQKLQYCELWRPSGFRHETYDSLIHAERTLSEEDSERLGLVVDEEIRRNAGGAEVWLKAETEDPFLLISCYCYFGRLHLFTNRGSSLAGRVLGRPIYSRPGGSSFLETCAHWLHTCEETPSHLKCLKQSLPRSLPKMVIEVGDASVRLVDTQDMPQVRYATLSHRWGGPTTTRANLQSLMHDMPFDILPSTYRDAIIITRHLGIRYLWIDSLCIVQEDFLIEEPKRSDYFSNAILNIVTGVPGSSTRIFLPRVPPRFSPIRVNESEDLFIGWLGTESYCDPRGRNVDRYPDGWRYQNPHHTRPWNMQEIRLARRNLVFQTDEGLLTSQLYMQCQEEVRWENGRSRRATIEDFTDWYELVEEYTAGQGLHFWEARLPVFSSLAKNYLLTTGRQRGQYLAGLWSGDLFRGLWWRAQDASIPWEWTYVAPSWSWASRNGKVKHVWPPNATVCAEALDFYINTPGADPLGLVDGGFIVIRGSLVQFQGVKGALADWAGEVTVNIRDEKGYAAGVRLYYYLDHFGRDAVLDSSFSVDDLDSSFSVDDLDSSSSVDFATDNLYGLKITRRVALLLKKLGQGIYIRVGLVIVAKPDTQKWASVQSPRAH</sequence>
<feature type="domain" description="Heterokaryon incompatibility" evidence="2">
    <location>
        <begin position="616"/>
        <end position="765"/>
    </location>
</feature>
<evidence type="ECO:0000256" key="1">
    <source>
        <dbReference type="ARBA" id="ARBA00022737"/>
    </source>
</evidence>
<reference evidence="4" key="2">
    <citation type="submission" date="2023-05" db="EMBL/GenBank/DDBJ databases">
        <authorList>
            <consortium name="Lawrence Berkeley National Laboratory"/>
            <person name="Steindorff A."/>
            <person name="Hensen N."/>
            <person name="Bonometti L."/>
            <person name="Westerberg I."/>
            <person name="Brannstrom I.O."/>
            <person name="Guillou S."/>
            <person name="Cros-Aarteil S."/>
            <person name="Calhoun S."/>
            <person name="Haridas S."/>
            <person name="Kuo A."/>
            <person name="Mondo S."/>
            <person name="Pangilinan J."/>
            <person name="Riley R."/>
            <person name="Labutti K."/>
            <person name="Andreopoulos B."/>
            <person name="Lipzen A."/>
            <person name="Chen C."/>
            <person name="Yanf M."/>
            <person name="Daum C."/>
            <person name="Ng V."/>
            <person name="Clum A."/>
            <person name="Ohm R."/>
            <person name="Martin F."/>
            <person name="Silar P."/>
            <person name="Natvig D."/>
            <person name="Lalanne C."/>
            <person name="Gautier V."/>
            <person name="Ament-Velasquez S.L."/>
            <person name="Kruys A."/>
            <person name="Hutchinson M.I."/>
            <person name="Powell A.J."/>
            <person name="Barry K."/>
            <person name="Miller A.N."/>
            <person name="Grigoriev I.V."/>
            <person name="Debuchy R."/>
            <person name="Gladieux P."/>
            <person name="Thoren M.H."/>
            <person name="Johannesson H."/>
        </authorList>
    </citation>
    <scope>NUCLEOTIDE SEQUENCE</scope>
    <source>
        <strain evidence="4">PSN293</strain>
    </source>
</reference>
<accession>A0AAN7BA98</accession>
<dbReference type="Proteomes" id="UP001301769">
    <property type="component" value="Unassembled WGS sequence"/>
</dbReference>
<evidence type="ECO:0008006" key="6">
    <source>
        <dbReference type="Google" id="ProtNLM"/>
    </source>
</evidence>
<keyword evidence="1" id="KW-0677">Repeat</keyword>
<dbReference type="InterPro" id="IPR056884">
    <property type="entry name" value="NPHP3-like_N"/>
</dbReference>
<dbReference type="PANTHER" id="PTHR33112:SF16">
    <property type="entry name" value="HETEROKARYON INCOMPATIBILITY DOMAIN-CONTAINING PROTEIN"/>
    <property type="match status" value="1"/>
</dbReference>
<dbReference type="PANTHER" id="PTHR33112">
    <property type="entry name" value="DOMAIN PROTEIN, PUTATIVE-RELATED"/>
    <property type="match status" value="1"/>
</dbReference>
<dbReference type="EMBL" id="MU858070">
    <property type="protein sequence ID" value="KAK4216294.1"/>
    <property type="molecule type" value="Genomic_DNA"/>
</dbReference>
<evidence type="ECO:0000313" key="5">
    <source>
        <dbReference type="Proteomes" id="UP001301769"/>
    </source>
</evidence>
<evidence type="ECO:0000259" key="2">
    <source>
        <dbReference type="Pfam" id="PF06985"/>
    </source>
</evidence>
<comment type="caution">
    <text evidence="4">The sequence shown here is derived from an EMBL/GenBank/DDBJ whole genome shotgun (WGS) entry which is preliminary data.</text>
</comment>
<feature type="domain" description="Nephrocystin 3-like N-terminal" evidence="3">
    <location>
        <begin position="56"/>
        <end position="148"/>
    </location>
</feature>
<evidence type="ECO:0000259" key="3">
    <source>
        <dbReference type="Pfam" id="PF24883"/>
    </source>
</evidence>
<gene>
    <name evidence="4" type="ORF">QBC37DRAFT_471531</name>
</gene>
<dbReference type="AlphaFoldDB" id="A0AAN7BA98"/>
<reference evidence="4" key="1">
    <citation type="journal article" date="2023" name="Mol. Phylogenet. Evol.">
        <title>Genome-scale phylogeny and comparative genomics of the fungal order Sordariales.</title>
        <authorList>
            <person name="Hensen N."/>
            <person name="Bonometti L."/>
            <person name="Westerberg I."/>
            <person name="Brannstrom I.O."/>
            <person name="Guillou S."/>
            <person name="Cros-Aarteil S."/>
            <person name="Calhoun S."/>
            <person name="Haridas S."/>
            <person name="Kuo A."/>
            <person name="Mondo S."/>
            <person name="Pangilinan J."/>
            <person name="Riley R."/>
            <person name="LaButti K."/>
            <person name="Andreopoulos B."/>
            <person name="Lipzen A."/>
            <person name="Chen C."/>
            <person name="Yan M."/>
            <person name="Daum C."/>
            <person name="Ng V."/>
            <person name="Clum A."/>
            <person name="Steindorff A."/>
            <person name="Ohm R.A."/>
            <person name="Martin F."/>
            <person name="Silar P."/>
            <person name="Natvig D.O."/>
            <person name="Lalanne C."/>
            <person name="Gautier V."/>
            <person name="Ament-Velasquez S.L."/>
            <person name="Kruys A."/>
            <person name="Hutchinson M.I."/>
            <person name="Powell A.J."/>
            <person name="Barry K."/>
            <person name="Miller A.N."/>
            <person name="Grigoriev I.V."/>
            <person name="Debuchy R."/>
            <person name="Gladieux P."/>
            <person name="Hiltunen Thoren M."/>
            <person name="Johannesson H."/>
        </authorList>
    </citation>
    <scope>NUCLEOTIDE SEQUENCE</scope>
    <source>
        <strain evidence="4">PSN293</strain>
    </source>
</reference>
<organism evidence="4 5">
    <name type="scientific">Rhypophila decipiens</name>
    <dbReference type="NCBI Taxonomy" id="261697"/>
    <lineage>
        <taxon>Eukaryota</taxon>
        <taxon>Fungi</taxon>
        <taxon>Dikarya</taxon>
        <taxon>Ascomycota</taxon>
        <taxon>Pezizomycotina</taxon>
        <taxon>Sordariomycetes</taxon>
        <taxon>Sordariomycetidae</taxon>
        <taxon>Sordariales</taxon>
        <taxon>Naviculisporaceae</taxon>
        <taxon>Rhypophila</taxon>
    </lineage>
</organism>
<keyword evidence="5" id="KW-1185">Reference proteome</keyword>
<evidence type="ECO:0000313" key="4">
    <source>
        <dbReference type="EMBL" id="KAK4216294.1"/>
    </source>
</evidence>
<proteinExistence type="predicted"/>
<dbReference type="Pfam" id="PF24883">
    <property type="entry name" value="NPHP3_N"/>
    <property type="match status" value="1"/>
</dbReference>